<protein>
    <recommendedName>
        <fullName evidence="4">Secreted protein</fullName>
    </recommendedName>
</protein>
<feature type="signal peptide" evidence="1">
    <location>
        <begin position="1"/>
        <end position="23"/>
    </location>
</feature>
<reference evidence="2 3" key="1">
    <citation type="journal article" date="2019" name="New Phytol.">
        <title>Comparative genomics reveals unique wood-decay strategies and fruiting body development in the Schizophyllaceae.</title>
        <authorList>
            <person name="Almasi E."/>
            <person name="Sahu N."/>
            <person name="Krizsan K."/>
            <person name="Balint B."/>
            <person name="Kovacs G.M."/>
            <person name="Kiss B."/>
            <person name="Cseklye J."/>
            <person name="Drula E."/>
            <person name="Henrissat B."/>
            <person name="Nagy I."/>
            <person name="Chovatia M."/>
            <person name="Adam C."/>
            <person name="LaButti K."/>
            <person name="Lipzen A."/>
            <person name="Riley R."/>
            <person name="Grigoriev I.V."/>
            <person name="Nagy L.G."/>
        </authorList>
    </citation>
    <scope>NUCLEOTIDE SEQUENCE [LARGE SCALE GENOMIC DNA]</scope>
    <source>
        <strain evidence="2 3">NL-1724</strain>
    </source>
</reference>
<keyword evidence="1" id="KW-0732">Signal</keyword>
<sequence>MFLFQLSLPSVFTNVFHVVLTYAGFGPPATRVCICVDNYSNMLLILTDIECLAEHPQLGTRMSTLLKSKWYTRRAP</sequence>
<proteinExistence type="predicted"/>
<evidence type="ECO:0008006" key="4">
    <source>
        <dbReference type="Google" id="ProtNLM"/>
    </source>
</evidence>
<dbReference type="EMBL" id="VDMD01000022">
    <property type="protein sequence ID" value="TRM60465.1"/>
    <property type="molecule type" value="Genomic_DNA"/>
</dbReference>
<evidence type="ECO:0000256" key="1">
    <source>
        <dbReference type="SAM" id="SignalP"/>
    </source>
</evidence>
<organism evidence="2 3">
    <name type="scientific">Schizophyllum amplum</name>
    <dbReference type="NCBI Taxonomy" id="97359"/>
    <lineage>
        <taxon>Eukaryota</taxon>
        <taxon>Fungi</taxon>
        <taxon>Dikarya</taxon>
        <taxon>Basidiomycota</taxon>
        <taxon>Agaricomycotina</taxon>
        <taxon>Agaricomycetes</taxon>
        <taxon>Agaricomycetidae</taxon>
        <taxon>Agaricales</taxon>
        <taxon>Schizophyllaceae</taxon>
        <taxon>Schizophyllum</taxon>
    </lineage>
</organism>
<name>A0A550C6P8_9AGAR</name>
<evidence type="ECO:0000313" key="3">
    <source>
        <dbReference type="Proteomes" id="UP000320762"/>
    </source>
</evidence>
<accession>A0A550C6P8</accession>
<keyword evidence="3" id="KW-1185">Reference proteome</keyword>
<feature type="chain" id="PRO_5021763185" description="Secreted protein" evidence="1">
    <location>
        <begin position="24"/>
        <end position="76"/>
    </location>
</feature>
<dbReference type="AlphaFoldDB" id="A0A550C6P8"/>
<evidence type="ECO:0000313" key="2">
    <source>
        <dbReference type="EMBL" id="TRM60465.1"/>
    </source>
</evidence>
<dbReference type="Proteomes" id="UP000320762">
    <property type="component" value="Unassembled WGS sequence"/>
</dbReference>
<comment type="caution">
    <text evidence="2">The sequence shown here is derived from an EMBL/GenBank/DDBJ whole genome shotgun (WGS) entry which is preliminary data.</text>
</comment>
<gene>
    <name evidence="2" type="ORF">BD626DRAFT_133166</name>
</gene>